<reference evidence="1" key="1">
    <citation type="submission" date="2023-06" db="EMBL/GenBank/DDBJ databases">
        <title>Draft Genome Sequences of Representative Paenibacillus Polymyxa, Bacillus cereus, Fictibacillus sp., and Brevibacillus agri Strains Isolated from Amazonian Dark Earth.</title>
        <authorList>
            <person name="Pellegrinetti T.A."/>
            <person name="Cunha I.C.M."/>
            <person name="Chaves M.G."/>
            <person name="Freitas A.S."/>
            <person name="Silva A.V.R."/>
            <person name="Tsai S.M."/>
            <person name="Mendes L.W."/>
        </authorList>
    </citation>
    <scope>NUCLEOTIDE SEQUENCE</scope>
    <source>
        <strain evidence="1">CENA-BCM004</strain>
    </source>
</reference>
<organism evidence="1 2">
    <name type="scientific">Fictibacillus terranigra</name>
    <dbReference type="NCBI Taxonomy" id="3058424"/>
    <lineage>
        <taxon>Bacteria</taxon>
        <taxon>Bacillati</taxon>
        <taxon>Bacillota</taxon>
        <taxon>Bacilli</taxon>
        <taxon>Bacillales</taxon>
        <taxon>Fictibacillaceae</taxon>
        <taxon>Fictibacillus</taxon>
    </lineage>
</organism>
<gene>
    <name evidence="1" type="ORF">QYF49_21025</name>
</gene>
<dbReference type="Gene3D" id="3.40.50.1010">
    <property type="entry name" value="5'-nuclease"/>
    <property type="match status" value="1"/>
</dbReference>
<dbReference type="EMBL" id="JAUHLN010000005">
    <property type="protein sequence ID" value="MDN4075446.1"/>
    <property type="molecule type" value="Genomic_DNA"/>
</dbReference>
<dbReference type="RefSeq" id="WP_290401552.1">
    <property type="nucleotide sequence ID" value="NZ_JAUHLN010000005.1"/>
</dbReference>
<dbReference type="InterPro" id="IPR029060">
    <property type="entry name" value="PIN-like_dom_sf"/>
</dbReference>
<keyword evidence="2" id="KW-1185">Reference proteome</keyword>
<evidence type="ECO:0000313" key="2">
    <source>
        <dbReference type="Proteomes" id="UP001168694"/>
    </source>
</evidence>
<accession>A0ABT8EBZ9</accession>
<dbReference type="SUPFAM" id="SSF88723">
    <property type="entry name" value="PIN domain-like"/>
    <property type="match status" value="1"/>
</dbReference>
<comment type="caution">
    <text evidence="1">The sequence shown here is derived from an EMBL/GenBank/DDBJ whole genome shotgun (WGS) entry which is preliminary data.</text>
</comment>
<name>A0ABT8EBZ9_9BACL</name>
<dbReference type="Proteomes" id="UP001168694">
    <property type="component" value="Unassembled WGS sequence"/>
</dbReference>
<evidence type="ECO:0000313" key="1">
    <source>
        <dbReference type="EMBL" id="MDN4075446.1"/>
    </source>
</evidence>
<proteinExistence type="predicted"/>
<sequence>MSPLSLLLDTNVLRYRAHEGNQYKVMSFWNLIRSYPNHIDLFISKTTEQELQVQSHLLPEKEVKKINRFLQIIDVLNCEATDQQVHETRDISSYIAVKYQLKRSHSPTKRIDVPSTNDAKILLAAHIVTRNVKDFVLYSCKFFRYVMV</sequence>
<protein>
    <submittedName>
        <fullName evidence="1">DUF4411 family protein</fullName>
    </submittedName>
</protein>